<dbReference type="GO" id="GO:0003952">
    <property type="term" value="F:NAD+ synthase (glutamine-hydrolyzing) activity"/>
    <property type="evidence" value="ECO:0007669"/>
    <property type="project" value="UniProtKB-UniRule"/>
</dbReference>
<dbReference type="InterPro" id="IPR003694">
    <property type="entry name" value="NAD_synthase"/>
</dbReference>
<evidence type="ECO:0000256" key="7">
    <source>
        <dbReference type="PIRNR" id="PIRNR006630"/>
    </source>
</evidence>
<protein>
    <recommendedName>
        <fullName evidence="7">Glutamine-dependent NAD(+) synthetase</fullName>
        <ecNumber evidence="7">6.3.5.1</ecNumber>
    </recommendedName>
    <alternativeName>
        <fullName evidence="7">NAD(+) synthase [glutamine-hydrolyzing]</fullName>
    </alternativeName>
</protein>
<dbReference type="PROSITE" id="PS50263">
    <property type="entry name" value="CN_HYDROLASE"/>
    <property type="match status" value="1"/>
</dbReference>
<dbReference type="InterPro" id="IPR022310">
    <property type="entry name" value="NAD/GMP_synthase"/>
</dbReference>
<dbReference type="SUPFAM" id="SSF56317">
    <property type="entry name" value="Carbon-nitrogen hydrolase"/>
    <property type="match status" value="1"/>
</dbReference>
<dbReference type="SUPFAM" id="SSF52402">
    <property type="entry name" value="Adenine nucleotide alpha hydrolases-like"/>
    <property type="match status" value="1"/>
</dbReference>
<evidence type="ECO:0000256" key="3">
    <source>
        <dbReference type="ARBA" id="ARBA00022598"/>
    </source>
</evidence>
<comment type="catalytic activity">
    <reaction evidence="7">
        <text>deamido-NAD(+) + L-glutamine + ATP + H2O = L-glutamate + AMP + diphosphate + NAD(+) + H(+)</text>
        <dbReference type="Rhea" id="RHEA:24384"/>
        <dbReference type="ChEBI" id="CHEBI:15377"/>
        <dbReference type="ChEBI" id="CHEBI:15378"/>
        <dbReference type="ChEBI" id="CHEBI:29985"/>
        <dbReference type="ChEBI" id="CHEBI:30616"/>
        <dbReference type="ChEBI" id="CHEBI:33019"/>
        <dbReference type="ChEBI" id="CHEBI:57540"/>
        <dbReference type="ChEBI" id="CHEBI:58359"/>
        <dbReference type="ChEBI" id="CHEBI:58437"/>
        <dbReference type="ChEBI" id="CHEBI:456215"/>
        <dbReference type="EC" id="6.3.5.1"/>
    </reaction>
</comment>
<evidence type="ECO:0000256" key="6">
    <source>
        <dbReference type="ARBA" id="ARBA00023027"/>
    </source>
</evidence>
<keyword evidence="4 7" id="KW-0547">Nucleotide-binding</keyword>
<dbReference type="AlphaFoldDB" id="A0AAW0K0Z0"/>
<feature type="domain" description="CN hydrolase" evidence="8">
    <location>
        <begin position="4"/>
        <end position="260"/>
    </location>
</feature>
<dbReference type="GO" id="GO:0005524">
    <property type="term" value="F:ATP binding"/>
    <property type="evidence" value="ECO:0007669"/>
    <property type="project" value="UniProtKB-UniRule"/>
</dbReference>
<gene>
    <name evidence="9" type="ORF">CFP56_026350</name>
</gene>
<keyword evidence="3 7" id="KW-0436">Ligase</keyword>
<dbReference type="PIRSF" id="PIRSF006630">
    <property type="entry name" value="NADS_GAT"/>
    <property type="match status" value="1"/>
</dbReference>
<keyword evidence="10" id="KW-1185">Reference proteome</keyword>
<keyword evidence="5 7" id="KW-0067">ATP-binding</keyword>
<dbReference type="InterPro" id="IPR003010">
    <property type="entry name" value="C-N_Hydrolase"/>
</dbReference>
<comment type="similarity">
    <text evidence="2 7">In the C-terminal section; belongs to the NAD synthetase family.</text>
</comment>
<evidence type="ECO:0000256" key="4">
    <source>
        <dbReference type="ARBA" id="ARBA00022741"/>
    </source>
</evidence>
<dbReference type="EMBL" id="PKMF04000423">
    <property type="protein sequence ID" value="KAK7832509.1"/>
    <property type="molecule type" value="Genomic_DNA"/>
</dbReference>
<evidence type="ECO:0000259" key="8">
    <source>
        <dbReference type="PROSITE" id="PS50263"/>
    </source>
</evidence>
<dbReference type="PANTHER" id="PTHR23090:SF9">
    <property type="entry name" value="GLUTAMINE-DEPENDENT NAD(+) SYNTHETASE"/>
    <property type="match status" value="1"/>
</dbReference>
<dbReference type="CDD" id="cd07570">
    <property type="entry name" value="GAT_Gln-NAD-synth"/>
    <property type="match status" value="1"/>
</dbReference>
<dbReference type="EC" id="6.3.5.1" evidence="7"/>
<dbReference type="PANTHER" id="PTHR23090">
    <property type="entry name" value="NH 3 /GLUTAMINE-DEPENDENT NAD + SYNTHETASE"/>
    <property type="match status" value="1"/>
</dbReference>
<dbReference type="GO" id="GO:0004359">
    <property type="term" value="F:glutaminase activity"/>
    <property type="evidence" value="ECO:0007669"/>
    <property type="project" value="InterPro"/>
</dbReference>
<dbReference type="InterPro" id="IPR014445">
    <property type="entry name" value="Gln-dep_NAD_synthase"/>
</dbReference>
<dbReference type="GO" id="GO:0009435">
    <property type="term" value="P:NAD+ biosynthetic process"/>
    <property type="evidence" value="ECO:0007669"/>
    <property type="project" value="UniProtKB-UniRule"/>
</dbReference>
<evidence type="ECO:0000256" key="5">
    <source>
        <dbReference type="ARBA" id="ARBA00022840"/>
    </source>
</evidence>
<organism evidence="9 10">
    <name type="scientific">Quercus suber</name>
    <name type="common">Cork oak</name>
    <dbReference type="NCBI Taxonomy" id="58331"/>
    <lineage>
        <taxon>Eukaryota</taxon>
        <taxon>Viridiplantae</taxon>
        <taxon>Streptophyta</taxon>
        <taxon>Embryophyta</taxon>
        <taxon>Tracheophyta</taxon>
        <taxon>Spermatophyta</taxon>
        <taxon>Magnoliopsida</taxon>
        <taxon>eudicotyledons</taxon>
        <taxon>Gunneridae</taxon>
        <taxon>Pentapetalae</taxon>
        <taxon>rosids</taxon>
        <taxon>fabids</taxon>
        <taxon>Fagales</taxon>
        <taxon>Fagaceae</taxon>
        <taxon>Quercus</taxon>
    </lineage>
</organism>
<name>A0AAW0K0Z0_QUESU</name>
<evidence type="ECO:0000313" key="9">
    <source>
        <dbReference type="EMBL" id="KAK7832509.1"/>
    </source>
</evidence>
<evidence type="ECO:0000313" key="10">
    <source>
        <dbReference type="Proteomes" id="UP000237347"/>
    </source>
</evidence>
<accession>A0AAW0K0Z0</accession>
<dbReference type="Gene3D" id="3.40.50.620">
    <property type="entry name" value="HUPs"/>
    <property type="match status" value="1"/>
</dbReference>
<keyword evidence="6 7" id="KW-0520">NAD</keyword>
<sequence>MRLLKVATCNLNQWAMDFDCNLKQIKESISMARQAGAVIRLGPELECLKDILLGDWTDGILCSIGMPVIKGSERYNCQVLCFNRKIIMIRPKMWLANDGNYRELRWFTAWKQKDQLVDFQLPIEISEHISQKSVPFGNGFIQFLDTAVAAEVCEELYSPVPPHADLALNGVEVFMNASGSHHQLRKLDIRLRAIIGATHTRGGVYMYSNHQGCDGSRLYYDGCSCIVVNGDVVASLRGSISSFQEQASRKTIVPSVAVPYKLSQSFNLKMCPSSPLEVDGGSNIENLGLQNIQARIRMVLAFMLASLLPWVHNKPGFYLVLGSSNVDEALRGYLTKYDCSSADINPIGSISKQDLRSFLRWAATHLGYSSLADIEAAPPTAELEPIRANYSQLDEVDMGMTYEELSVYGRLRKIFRCGPVSMFKNLCYRWGARLTPLEVADKVKHFFKYYSINRHKMTVLTPSYHAESYSPEDNRFDLRQFLYNARWPYQFRKIDELVQELDGNKVAIEEDHEKLGTISHGGGGMGVAAAGSGNPNVGI</sequence>
<comment type="caution">
    <text evidence="9">The sequence shown here is derived from an EMBL/GenBank/DDBJ whole genome shotgun (WGS) entry which is preliminary data.</text>
</comment>
<dbReference type="CDD" id="cd00553">
    <property type="entry name" value="NAD_synthase"/>
    <property type="match status" value="1"/>
</dbReference>
<dbReference type="FunFam" id="3.40.50.620:FF:000036">
    <property type="entry name" value="Glutamine-dependent NAD(+) synthetase"/>
    <property type="match status" value="1"/>
</dbReference>
<proteinExistence type="inferred from homology"/>
<dbReference type="Pfam" id="PF00795">
    <property type="entry name" value="CN_hydrolase"/>
    <property type="match status" value="1"/>
</dbReference>
<reference evidence="9 10" key="1">
    <citation type="journal article" date="2018" name="Sci. Data">
        <title>The draft genome sequence of cork oak.</title>
        <authorList>
            <person name="Ramos A.M."/>
            <person name="Usie A."/>
            <person name="Barbosa P."/>
            <person name="Barros P.M."/>
            <person name="Capote T."/>
            <person name="Chaves I."/>
            <person name="Simoes F."/>
            <person name="Abreu I."/>
            <person name="Carrasquinho I."/>
            <person name="Faro C."/>
            <person name="Guimaraes J.B."/>
            <person name="Mendonca D."/>
            <person name="Nobrega F."/>
            <person name="Rodrigues L."/>
            <person name="Saibo N.J.M."/>
            <person name="Varela M.C."/>
            <person name="Egas C."/>
            <person name="Matos J."/>
            <person name="Miguel C.M."/>
            <person name="Oliveira M.M."/>
            <person name="Ricardo C.P."/>
            <person name="Goncalves S."/>
        </authorList>
    </citation>
    <scope>NUCLEOTIDE SEQUENCE [LARGE SCALE GENOMIC DNA]</scope>
    <source>
        <strain evidence="10">cv. HL8</strain>
    </source>
</reference>
<dbReference type="Pfam" id="PF02540">
    <property type="entry name" value="NAD_synthase"/>
    <property type="match status" value="1"/>
</dbReference>
<dbReference type="InterPro" id="IPR036526">
    <property type="entry name" value="C-N_Hydrolase_sf"/>
</dbReference>
<evidence type="ECO:0000256" key="1">
    <source>
        <dbReference type="ARBA" id="ARBA00005188"/>
    </source>
</evidence>
<evidence type="ECO:0000256" key="2">
    <source>
        <dbReference type="ARBA" id="ARBA00007145"/>
    </source>
</evidence>
<dbReference type="GO" id="GO:0005737">
    <property type="term" value="C:cytoplasm"/>
    <property type="evidence" value="ECO:0007669"/>
    <property type="project" value="InterPro"/>
</dbReference>
<dbReference type="Gene3D" id="3.60.110.10">
    <property type="entry name" value="Carbon-nitrogen hydrolase"/>
    <property type="match status" value="1"/>
</dbReference>
<dbReference type="InterPro" id="IPR014729">
    <property type="entry name" value="Rossmann-like_a/b/a_fold"/>
</dbReference>
<dbReference type="Proteomes" id="UP000237347">
    <property type="component" value="Unassembled WGS sequence"/>
</dbReference>
<comment type="pathway">
    <text evidence="1 7">Cofactor biosynthesis; NAD(+) biosynthesis; NAD(+) from deamido-NAD(+) (L-Gln route): step 1/1.</text>
</comment>